<protein>
    <submittedName>
        <fullName evidence="1">Uncharacterized protein</fullName>
    </submittedName>
</protein>
<proteinExistence type="predicted"/>
<evidence type="ECO:0000313" key="1">
    <source>
        <dbReference type="EMBL" id="KZV17952.1"/>
    </source>
</evidence>
<sequence>MVATGCPDVDLEVLATGYTKLATGTSSCDWMHSNSWSIVALVWMYCSLRLDVLAAGCPVVGREMLATGFPNDCTKPSAESYEGTTLSYQLMQTTSFCNRQLQTPTAGFTATGYFLYDVASSLALLFTTADNFSFLLNAL</sequence>
<evidence type="ECO:0000313" key="2">
    <source>
        <dbReference type="Proteomes" id="UP000250235"/>
    </source>
</evidence>
<organism evidence="1 2">
    <name type="scientific">Dorcoceras hygrometricum</name>
    <dbReference type="NCBI Taxonomy" id="472368"/>
    <lineage>
        <taxon>Eukaryota</taxon>
        <taxon>Viridiplantae</taxon>
        <taxon>Streptophyta</taxon>
        <taxon>Embryophyta</taxon>
        <taxon>Tracheophyta</taxon>
        <taxon>Spermatophyta</taxon>
        <taxon>Magnoliopsida</taxon>
        <taxon>eudicotyledons</taxon>
        <taxon>Gunneridae</taxon>
        <taxon>Pentapetalae</taxon>
        <taxon>asterids</taxon>
        <taxon>lamiids</taxon>
        <taxon>Lamiales</taxon>
        <taxon>Gesneriaceae</taxon>
        <taxon>Didymocarpoideae</taxon>
        <taxon>Trichosporeae</taxon>
        <taxon>Loxocarpinae</taxon>
        <taxon>Dorcoceras</taxon>
    </lineage>
</organism>
<accession>A0A2Z7A8B5</accession>
<keyword evidence="2" id="KW-1185">Reference proteome</keyword>
<gene>
    <name evidence="1" type="ORF">F511_10781</name>
</gene>
<dbReference type="Proteomes" id="UP000250235">
    <property type="component" value="Unassembled WGS sequence"/>
</dbReference>
<dbReference type="EMBL" id="KV017636">
    <property type="protein sequence ID" value="KZV17952.1"/>
    <property type="molecule type" value="Genomic_DNA"/>
</dbReference>
<dbReference type="AlphaFoldDB" id="A0A2Z7A8B5"/>
<reference evidence="1 2" key="1">
    <citation type="journal article" date="2015" name="Proc. Natl. Acad. Sci. U.S.A.">
        <title>The resurrection genome of Boea hygrometrica: A blueprint for survival of dehydration.</title>
        <authorList>
            <person name="Xiao L."/>
            <person name="Yang G."/>
            <person name="Zhang L."/>
            <person name="Yang X."/>
            <person name="Zhao S."/>
            <person name="Ji Z."/>
            <person name="Zhou Q."/>
            <person name="Hu M."/>
            <person name="Wang Y."/>
            <person name="Chen M."/>
            <person name="Xu Y."/>
            <person name="Jin H."/>
            <person name="Xiao X."/>
            <person name="Hu G."/>
            <person name="Bao F."/>
            <person name="Hu Y."/>
            <person name="Wan P."/>
            <person name="Li L."/>
            <person name="Deng X."/>
            <person name="Kuang T."/>
            <person name="Xiang C."/>
            <person name="Zhu J.K."/>
            <person name="Oliver M.J."/>
            <person name="He Y."/>
        </authorList>
    </citation>
    <scope>NUCLEOTIDE SEQUENCE [LARGE SCALE GENOMIC DNA]</scope>
    <source>
        <strain evidence="2">cv. XS01</strain>
    </source>
</reference>
<name>A0A2Z7A8B5_9LAMI</name>